<feature type="DNA-binding region" description="H-T-H motif" evidence="2">
    <location>
        <begin position="27"/>
        <end position="46"/>
    </location>
</feature>
<sequence>MNQQDAKLRILLTAKELFAKQGFDGTSVRQICKEAGTNLGMISYYFGGKDQIFEALFETFMPMDRVDKMVDAEKDDPEVELRSILREVLAFRLRDPEIISILRHETHLITARFLIVQKHILPMYEKIRDILKRGHDQGLFSFHSLDTTLLFVMGSIFAHSSRRNIATVATEDELSYEDLLAELTCYVLRGLGVNIDMK</sequence>
<evidence type="ECO:0000313" key="5">
    <source>
        <dbReference type="Proteomes" id="UP001652445"/>
    </source>
</evidence>
<dbReference type="InterPro" id="IPR041474">
    <property type="entry name" value="NicS_C"/>
</dbReference>
<feature type="domain" description="HTH tetR-type" evidence="3">
    <location>
        <begin position="4"/>
        <end position="64"/>
    </location>
</feature>
<dbReference type="Gene3D" id="1.10.10.60">
    <property type="entry name" value="Homeodomain-like"/>
    <property type="match status" value="1"/>
</dbReference>
<evidence type="ECO:0000256" key="2">
    <source>
        <dbReference type="PROSITE-ProRule" id="PRU00335"/>
    </source>
</evidence>
<dbReference type="Gene3D" id="1.10.357.10">
    <property type="entry name" value="Tetracycline Repressor, domain 2"/>
    <property type="match status" value="1"/>
</dbReference>
<dbReference type="InterPro" id="IPR050109">
    <property type="entry name" value="HTH-type_TetR-like_transc_reg"/>
</dbReference>
<dbReference type="InterPro" id="IPR001647">
    <property type="entry name" value="HTH_TetR"/>
</dbReference>
<keyword evidence="5" id="KW-1185">Reference proteome</keyword>
<dbReference type="RefSeq" id="WP_262688323.1">
    <property type="nucleotide sequence ID" value="NZ_JAOQIO010000121.1"/>
</dbReference>
<dbReference type="InterPro" id="IPR036271">
    <property type="entry name" value="Tet_transcr_reg_TetR-rel_C_sf"/>
</dbReference>
<accession>A0ABT2UV67</accession>
<dbReference type="PANTHER" id="PTHR30328">
    <property type="entry name" value="TRANSCRIPTIONAL REPRESSOR"/>
    <property type="match status" value="1"/>
</dbReference>
<dbReference type="SUPFAM" id="SSF48498">
    <property type="entry name" value="Tetracyclin repressor-like, C-terminal domain"/>
    <property type="match status" value="1"/>
</dbReference>
<organism evidence="4 5">
    <name type="scientific">Paenibacillus baimaensis</name>
    <dbReference type="NCBI Taxonomy" id="2982185"/>
    <lineage>
        <taxon>Bacteria</taxon>
        <taxon>Bacillati</taxon>
        <taxon>Bacillota</taxon>
        <taxon>Bacilli</taxon>
        <taxon>Bacillales</taxon>
        <taxon>Paenibacillaceae</taxon>
        <taxon>Paenibacillus</taxon>
    </lineage>
</organism>
<dbReference type="Proteomes" id="UP001652445">
    <property type="component" value="Unassembled WGS sequence"/>
</dbReference>
<dbReference type="Pfam" id="PF17938">
    <property type="entry name" value="TetR_C_29"/>
    <property type="match status" value="1"/>
</dbReference>
<dbReference type="InterPro" id="IPR009057">
    <property type="entry name" value="Homeodomain-like_sf"/>
</dbReference>
<dbReference type="EMBL" id="JAOQIO010000121">
    <property type="protein sequence ID" value="MCU6797559.1"/>
    <property type="molecule type" value="Genomic_DNA"/>
</dbReference>
<comment type="caution">
    <text evidence="4">The sequence shown here is derived from an EMBL/GenBank/DDBJ whole genome shotgun (WGS) entry which is preliminary data.</text>
</comment>
<dbReference type="Pfam" id="PF00440">
    <property type="entry name" value="TetR_N"/>
    <property type="match status" value="1"/>
</dbReference>
<evidence type="ECO:0000256" key="1">
    <source>
        <dbReference type="ARBA" id="ARBA00023125"/>
    </source>
</evidence>
<dbReference type="PANTHER" id="PTHR30328:SF54">
    <property type="entry name" value="HTH-TYPE TRANSCRIPTIONAL REPRESSOR SCO4008"/>
    <property type="match status" value="1"/>
</dbReference>
<name>A0ABT2UV67_9BACL</name>
<dbReference type="PRINTS" id="PR00455">
    <property type="entry name" value="HTHTETR"/>
</dbReference>
<reference evidence="4 5" key="1">
    <citation type="submission" date="2022-09" db="EMBL/GenBank/DDBJ databases">
        <authorList>
            <person name="Han X.L."/>
            <person name="Wang Q."/>
            <person name="Lu T."/>
        </authorList>
    </citation>
    <scope>NUCLEOTIDE SEQUENCE [LARGE SCALE GENOMIC DNA]</scope>
    <source>
        <strain evidence="4 5">WQ 127069</strain>
    </source>
</reference>
<dbReference type="PROSITE" id="PS50977">
    <property type="entry name" value="HTH_TETR_2"/>
    <property type="match status" value="1"/>
</dbReference>
<evidence type="ECO:0000313" key="4">
    <source>
        <dbReference type="EMBL" id="MCU6797559.1"/>
    </source>
</evidence>
<proteinExistence type="predicted"/>
<evidence type="ECO:0000259" key="3">
    <source>
        <dbReference type="PROSITE" id="PS50977"/>
    </source>
</evidence>
<gene>
    <name evidence="4" type="ORF">OB236_36080</name>
</gene>
<keyword evidence="1 2" id="KW-0238">DNA-binding</keyword>
<protein>
    <submittedName>
        <fullName evidence="4">TetR family transcriptional regulator</fullName>
    </submittedName>
</protein>
<dbReference type="SUPFAM" id="SSF46689">
    <property type="entry name" value="Homeodomain-like"/>
    <property type="match status" value="1"/>
</dbReference>